<dbReference type="Gene3D" id="3.40.50.150">
    <property type="entry name" value="Vaccinia Virus protein VP39"/>
    <property type="match status" value="2"/>
</dbReference>
<feature type="domain" description="Methyltransferase type 12" evidence="5">
    <location>
        <begin position="63"/>
        <end position="160"/>
    </location>
</feature>
<keyword evidence="7" id="KW-1185">Reference proteome</keyword>
<proteinExistence type="inferred from homology"/>
<dbReference type="PANTHER" id="PTHR22809:SF5">
    <property type="entry name" value="TRNA N(3)-METHYLCYTIDINE METHYLTRANSFERASE METTL6"/>
    <property type="match status" value="1"/>
</dbReference>
<dbReference type="EMBL" id="CAUYUE010000006">
    <property type="protein sequence ID" value="CAK0781159.1"/>
    <property type="molecule type" value="Genomic_DNA"/>
</dbReference>
<keyword evidence="2" id="KW-0489">Methyltransferase</keyword>
<gene>
    <name evidence="6" type="ORF">CVIRNUC_005300</name>
</gene>
<dbReference type="GO" id="GO:0032259">
    <property type="term" value="P:methylation"/>
    <property type="evidence" value="ECO:0007669"/>
    <property type="project" value="UniProtKB-KW"/>
</dbReference>
<dbReference type="InterPro" id="IPR013217">
    <property type="entry name" value="Methyltransf_12"/>
</dbReference>
<dbReference type="InterPro" id="IPR029063">
    <property type="entry name" value="SAM-dependent_MTases_sf"/>
</dbReference>
<evidence type="ECO:0000313" key="6">
    <source>
        <dbReference type="EMBL" id="CAK0781159.1"/>
    </source>
</evidence>
<reference evidence="6 7" key="1">
    <citation type="submission" date="2023-10" db="EMBL/GenBank/DDBJ databases">
        <authorList>
            <person name="Maclean D."/>
            <person name="Macfadyen A."/>
        </authorList>
    </citation>
    <scope>NUCLEOTIDE SEQUENCE [LARGE SCALE GENOMIC DNA]</scope>
</reference>
<evidence type="ECO:0000256" key="2">
    <source>
        <dbReference type="ARBA" id="ARBA00022603"/>
    </source>
</evidence>
<organism evidence="6 7">
    <name type="scientific">Coccomyxa viridis</name>
    <dbReference type="NCBI Taxonomy" id="1274662"/>
    <lineage>
        <taxon>Eukaryota</taxon>
        <taxon>Viridiplantae</taxon>
        <taxon>Chlorophyta</taxon>
        <taxon>core chlorophytes</taxon>
        <taxon>Trebouxiophyceae</taxon>
        <taxon>Trebouxiophyceae incertae sedis</taxon>
        <taxon>Coccomyxaceae</taxon>
        <taxon>Coccomyxa</taxon>
    </lineage>
</organism>
<feature type="compositionally biased region" description="Polar residues" evidence="4">
    <location>
        <begin position="276"/>
        <end position="294"/>
    </location>
</feature>
<sequence length="539" mass="59395">MPRPIYTCPDEQLSSKLTEHYDKHADRYWEEFYVRNDDRFFSDRHYLQHEFPELTQGPITVFEAGCGVGNTVFPVLEANPEAVAYACDFSQHAVSLVRRHAMHAAGRVHAFVADLTNTSLTDSVPAGTVDFCSLIFVLSAVDPSKMPQVLHNIAGTLKKGSGQILFRDYVEGDLAESRLAGSSRQQKLQDNFYVRGDGTRAFFFSQESLVGIFSEAGYACKAVHVHERTIENRRMGLLMDRRWIQAVFVYIGRALPASSAAGTISPRPPGHDRHTQQSSCQLDVNRQADQGSNRVTERNPEALAAEWEQCPAAQSADTAISHLFEDERELQEVQQHISLPGIPALSVHSVSRSHRHTLTHTGLMLWESAPALAAHLLANPRLLSDKQVMEVGAGGNPAVAFAALRHARRVVATEGSPQALCLLQRNVCANASLAVIERLRVRRLAWADAGHQASLQKEFGHFDLILGADVVYVDEAVPLLMASLAALLRQSAQSRVILCHITRGVSEGRIIEMASAAGLSLDSEGQLDGAVRMLLFKWQ</sequence>
<evidence type="ECO:0000259" key="5">
    <source>
        <dbReference type="Pfam" id="PF08242"/>
    </source>
</evidence>
<evidence type="ECO:0000256" key="4">
    <source>
        <dbReference type="SAM" id="MobiDB-lite"/>
    </source>
</evidence>
<comment type="caution">
    <text evidence="6">The sequence shown here is derived from an EMBL/GenBank/DDBJ whole genome shotgun (WGS) entry which is preliminary data.</text>
</comment>
<dbReference type="Pfam" id="PF08242">
    <property type="entry name" value="Methyltransf_12"/>
    <property type="match status" value="1"/>
</dbReference>
<evidence type="ECO:0000313" key="7">
    <source>
        <dbReference type="Proteomes" id="UP001314263"/>
    </source>
</evidence>
<dbReference type="Proteomes" id="UP001314263">
    <property type="component" value="Unassembled WGS sequence"/>
</dbReference>
<accession>A0AAV1I5V2</accession>
<keyword evidence="3" id="KW-0808">Transferase</keyword>
<dbReference type="CDD" id="cd02440">
    <property type="entry name" value="AdoMet_MTases"/>
    <property type="match status" value="1"/>
</dbReference>
<dbReference type="GO" id="GO:0008757">
    <property type="term" value="F:S-adenosylmethionine-dependent methyltransferase activity"/>
    <property type="evidence" value="ECO:0007669"/>
    <property type="project" value="UniProtKB-ARBA"/>
</dbReference>
<dbReference type="InterPro" id="IPR019410">
    <property type="entry name" value="Methyltransf_16"/>
</dbReference>
<dbReference type="PANTHER" id="PTHR22809">
    <property type="entry name" value="METHYLTRANSFERASE-RELATED"/>
    <property type="match status" value="1"/>
</dbReference>
<dbReference type="AlphaFoldDB" id="A0AAV1I5V2"/>
<dbReference type="GO" id="GO:0008173">
    <property type="term" value="F:RNA methyltransferase activity"/>
    <property type="evidence" value="ECO:0007669"/>
    <property type="project" value="UniProtKB-ARBA"/>
</dbReference>
<evidence type="ECO:0000256" key="3">
    <source>
        <dbReference type="ARBA" id="ARBA00022679"/>
    </source>
</evidence>
<dbReference type="Pfam" id="PF10294">
    <property type="entry name" value="Methyltransf_16"/>
    <property type="match status" value="1"/>
</dbReference>
<name>A0AAV1I5V2_9CHLO</name>
<dbReference type="SUPFAM" id="SSF53335">
    <property type="entry name" value="S-adenosyl-L-methionine-dependent methyltransferases"/>
    <property type="match status" value="2"/>
</dbReference>
<protein>
    <recommendedName>
        <fullName evidence="5">Methyltransferase type 12 domain-containing protein</fullName>
    </recommendedName>
</protein>
<feature type="region of interest" description="Disordered" evidence="4">
    <location>
        <begin position="261"/>
        <end position="296"/>
    </location>
</feature>
<evidence type="ECO:0000256" key="1">
    <source>
        <dbReference type="ARBA" id="ARBA00009725"/>
    </source>
</evidence>
<comment type="similarity">
    <text evidence="1">Belongs to the methyltransferase superfamily. METL family.</text>
</comment>
<dbReference type="InterPro" id="IPR026113">
    <property type="entry name" value="METTL2/6/8-like"/>
</dbReference>